<evidence type="ECO:0000313" key="7">
    <source>
        <dbReference type="Proteomes" id="UP000015101"/>
    </source>
</evidence>
<evidence type="ECO:0000256" key="1">
    <source>
        <dbReference type="ARBA" id="ARBA00022737"/>
    </source>
</evidence>
<dbReference type="InterPro" id="IPR002110">
    <property type="entry name" value="Ankyrin_rpt"/>
</dbReference>
<dbReference type="SUPFAM" id="SSF48403">
    <property type="entry name" value="Ankyrin repeat"/>
    <property type="match status" value="1"/>
</dbReference>
<reference evidence="7" key="1">
    <citation type="submission" date="2012-12" db="EMBL/GenBank/DDBJ databases">
        <authorList>
            <person name="Hellsten U."/>
            <person name="Grimwood J."/>
            <person name="Chapman J.A."/>
            <person name="Shapiro H."/>
            <person name="Aerts A."/>
            <person name="Otillar R.P."/>
            <person name="Terry A.Y."/>
            <person name="Boore J.L."/>
            <person name="Simakov O."/>
            <person name="Marletaz F."/>
            <person name="Cho S.-J."/>
            <person name="Edsinger-Gonzales E."/>
            <person name="Havlak P."/>
            <person name="Kuo D.-H."/>
            <person name="Larsson T."/>
            <person name="Lv J."/>
            <person name="Arendt D."/>
            <person name="Savage R."/>
            <person name="Osoegawa K."/>
            <person name="de Jong P."/>
            <person name="Lindberg D.R."/>
            <person name="Seaver E.C."/>
            <person name="Weisblat D.A."/>
            <person name="Putnam N.H."/>
            <person name="Grigoriev I.V."/>
            <person name="Rokhsar D.S."/>
        </authorList>
    </citation>
    <scope>NUCLEOTIDE SEQUENCE</scope>
</reference>
<dbReference type="Proteomes" id="UP000015101">
    <property type="component" value="Unassembled WGS sequence"/>
</dbReference>
<evidence type="ECO:0000256" key="4">
    <source>
        <dbReference type="SAM" id="Phobius"/>
    </source>
</evidence>
<reference evidence="5 7" key="2">
    <citation type="journal article" date="2013" name="Nature">
        <title>Insights into bilaterian evolution from three spiralian genomes.</title>
        <authorList>
            <person name="Simakov O."/>
            <person name="Marletaz F."/>
            <person name="Cho S.J."/>
            <person name="Edsinger-Gonzales E."/>
            <person name="Havlak P."/>
            <person name="Hellsten U."/>
            <person name="Kuo D.H."/>
            <person name="Larsson T."/>
            <person name="Lv J."/>
            <person name="Arendt D."/>
            <person name="Savage R."/>
            <person name="Osoegawa K."/>
            <person name="de Jong P."/>
            <person name="Grimwood J."/>
            <person name="Chapman J.A."/>
            <person name="Shapiro H."/>
            <person name="Aerts A."/>
            <person name="Otillar R.P."/>
            <person name="Terry A.Y."/>
            <person name="Boore J.L."/>
            <person name="Grigoriev I.V."/>
            <person name="Lindberg D.R."/>
            <person name="Seaver E.C."/>
            <person name="Weisblat D.A."/>
            <person name="Putnam N.H."/>
            <person name="Rokhsar D.S."/>
        </authorList>
    </citation>
    <scope>NUCLEOTIDE SEQUENCE</scope>
</reference>
<accession>T1EUS7</accession>
<dbReference type="AlphaFoldDB" id="T1EUS7"/>
<name>T1EUS7_HELRO</name>
<protein>
    <submittedName>
        <fullName evidence="5 6">Uncharacterized protein</fullName>
    </submittedName>
</protein>
<dbReference type="RefSeq" id="XP_009027334.1">
    <property type="nucleotide sequence ID" value="XM_009029086.1"/>
</dbReference>
<dbReference type="Pfam" id="PF12796">
    <property type="entry name" value="Ank_2"/>
    <property type="match status" value="1"/>
</dbReference>
<dbReference type="EMBL" id="KB097571">
    <property type="protein sequence ID" value="ESN94227.1"/>
    <property type="molecule type" value="Genomic_DNA"/>
</dbReference>
<dbReference type="PROSITE" id="PS50088">
    <property type="entry name" value="ANK_REPEAT"/>
    <property type="match status" value="2"/>
</dbReference>
<reference evidence="6" key="3">
    <citation type="submission" date="2015-06" db="UniProtKB">
        <authorList>
            <consortium name="EnsemblMetazoa"/>
        </authorList>
    </citation>
    <scope>IDENTIFICATION</scope>
</reference>
<keyword evidence="4" id="KW-0472">Membrane</keyword>
<gene>
    <name evidence="6" type="primary">20200327</name>
    <name evidence="5" type="ORF">HELRODRAFT_164026</name>
</gene>
<evidence type="ECO:0000256" key="3">
    <source>
        <dbReference type="PROSITE-ProRule" id="PRU00023"/>
    </source>
</evidence>
<dbReference type="STRING" id="6412.T1EUS7"/>
<dbReference type="KEGG" id="hro:HELRODRAFT_164026"/>
<evidence type="ECO:0000313" key="6">
    <source>
        <dbReference type="EnsemblMetazoa" id="HelroP164026"/>
    </source>
</evidence>
<keyword evidence="7" id="KW-1185">Reference proteome</keyword>
<dbReference type="PANTHER" id="PTHR24198">
    <property type="entry name" value="ANKYRIN REPEAT AND PROTEIN KINASE DOMAIN-CONTAINING PROTEIN"/>
    <property type="match status" value="1"/>
</dbReference>
<evidence type="ECO:0000256" key="2">
    <source>
        <dbReference type="ARBA" id="ARBA00023043"/>
    </source>
</evidence>
<dbReference type="InterPro" id="IPR036770">
    <property type="entry name" value="Ankyrin_rpt-contain_sf"/>
</dbReference>
<proteinExistence type="predicted"/>
<feature type="repeat" description="ANK" evidence="3">
    <location>
        <begin position="78"/>
        <end position="110"/>
    </location>
</feature>
<dbReference type="EMBL" id="AMQM01001516">
    <property type="status" value="NOT_ANNOTATED_CDS"/>
    <property type="molecule type" value="Genomic_DNA"/>
</dbReference>
<evidence type="ECO:0000313" key="5">
    <source>
        <dbReference type="EMBL" id="ESN94227.1"/>
    </source>
</evidence>
<feature type="repeat" description="ANK" evidence="3">
    <location>
        <begin position="45"/>
        <end position="77"/>
    </location>
</feature>
<sequence>MHSYVYFLFMSEVRRNFLRAARSGNLEKVLEYLRNKTDINVCNANGMNALHLAAKEGHATIISELVNRGAAINSVTKKGNTALHIASLAGQREAVETLVKLGAKINIQSQVRIYSFNFHSETVKHFIISIFKYRFVLLNDKHKHQAYLEQRKLKIFEHFVVYAWLNCNNVVVFIFYLLHAHPKNSFTIKLILFPRVPANH</sequence>
<keyword evidence="4" id="KW-1133">Transmembrane helix</keyword>
<dbReference type="OrthoDB" id="20872at2759"/>
<dbReference type="EnsemblMetazoa" id="HelroT164026">
    <property type="protein sequence ID" value="HelroP164026"/>
    <property type="gene ID" value="HelroG164026"/>
</dbReference>
<dbReference type="PRINTS" id="PR01415">
    <property type="entry name" value="ANKYRIN"/>
</dbReference>
<organism evidence="6 7">
    <name type="scientific">Helobdella robusta</name>
    <name type="common">Californian leech</name>
    <dbReference type="NCBI Taxonomy" id="6412"/>
    <lineage>
        <taxon>Eukaryota</taxon>
        <taxon>Metazoa</taxon>
        <taxon>Spiralia</taxon>
        <taxon>Lophotrochozoa</taxon>
        <taxon>Annelida</taxon>
        <taxon>Clitellata</taxon>
        <taxon>Hirudinea</taxon>
        <taxon>Rhynchobdellida</taxon>
        <taxon>Glossiphoniidae</taxon>
        <taxon>Helobdella</taxon>
    </lineage>
</organism>
<dbReference type="PANTHER" id="PTHR24198:SF165">
    <property type="entry name" value="ANKYRIN REPEAT-CONTAINING PROTEIN-RELATED"/>
    <property type="match status" value="1"/>
</dbReference>
<dbReference type="PROSITE" id="PS50297">
    <property type="entry name" value="ANK_REP_REGION"/>
    <property type="match status" value="2"/>
</dbReference>
<keyword evidence="1" id="KW-0677">Repeat</keyword>
<dbReference type="Gene3D" id="1.25.40.20">
    <property type="entry name" value="Ankyrin repeat-containing domain"/>
    <property type="match status" value="1"/>
</dbReference>
<dbReference type="InParanoid" id="T1EUS7"/>
<dbReference type="CTD" id="20200327"/>
<dbReference type="HOGENOM" id="CLU_1367560_0_0_1"/>
<dbReference type="GeneID" id="20200327"/>
<keyword evidence="2 3" id="KW-0040">ANK repeat</keyword>
<dbReference type="SMART" id="SM00248">
    <property type="entry name" value="ANK"/>
    <property type="match status" value="2"/>
</dbReference>
<feature type="transmembrane region" description="Helical" evidence="4">
    <location>
        <begin position="159"/>
        <end position="178"/>
    </location>
</feature>
<keyword evidence="4" id="KW-0812">Transmembrane</keyword>
<dbReference type="eggNOG" id="KOG4177">
    <property type="taxonomic scope" value="Eukaryota"/>
</dbReference>